<dbReference type="InterPro" id="IPR004090">
    <property type="entry name" value="Chemotax_Me-accpt_rcpt"/>
</dbReference>
<comment type="similarity">
    <text evidence="10">Belongs to the methyl-accepting chemotaxis (MCP) protein family.</text>
</comment>
<dbReference type="SMART" id="SM00304">
    <property type="entry name" value="HAMP"/>
    <property type="match status" value="1"/>
</dbReference>
<dbReference type="GO" id="GO:0006935">
    <property type="term" value="P:chemotaxis"/>
    <property type="evidence" value="ECO:0007669"/>
    <property type="project" value="UniProtKB-KW"/>
</dbReference>
<keyword evidence="9 11" id="KW-0807">Transducer</keyword>
<evidence type="ECO:0000256" key="12">
    <source>
        <dbReference type="SAM" id="Phobius"/>
    </source>
</evidence>
<keyword evidence="5" id="KW-0997">Cell inner membrane</keyword>
<evidence type="ECO:0000256" key="8">
    <source>
        <dbReference type="ARBA" id="ARBA00023136"/>
    </source>
</evidence>
<dbReference type="GO" id="GO:0007165">
    <property type="term" value="P:signal transduction"/>
    <property type="evidence" value="ECO:0007669"/>
    <property type="project" value="UniProtKB-KW"/>
</dbReference>
<dbReference type="Pfam" id="PF00672">
    <property type="entry name" value="HAMP"/>
    <property type="match status" value="1"/>
</dbReference>
<name>A0A1C4A2R0_9ENTR</name>
<keyword evidence="3" id="KW-0488">Methylation</keyword>
<keyword evidence="7 12" id="KW-1133">Transmembrane helix</keyword>
<gene>
    <name evidence="15" type="ORF">GA0061071_102367</name>
</gene>
<dbReference type="GO" id="GO:0005886">
    <property type="term" value="C:plasma membrane"/>
    <property type="evidence" value="ECO:0007669"/>
    <property type="project" value="UniProtKB-SubCell"/>
</dbReference>
<keyword evidence="16" id="KW-1185">Reference proteome</keyword>
<evidence type="ECO:0000313" key="15">
    <source>
        <dbReference type="EMBL" id="SCB88851.1"/>
    </source>
</evidence>
<evidence type="ECO:0000256" key="11">
    <source>
        <dbReference type="PROSITE-ProRule" id="PRU00284"/>
    </source>
</evidence>
<dbReference type="PRINTS" id="PR00260">
    <property type="entry name" value="CHEMTRNSDUCR"/>
</dbReference>
<evidence type="ECO:0000256" key="5">
    <source>
        <dbReference type="ARBA" id="ARBA00022519"/>
    </source>
</evidence>
<dbReference type="SMART" id="SM00319">
    <property type="entry name" value="TarH"/>
    <property type="match status" value="1"/>
</dbReference>
<evidence type="ECO:0000256" key="6">
    <source>
        <dbReference type="ARBA" id="ARBA00022692"/>
    </source>
</evidence>
<dbReference type="PROSITE" id="PS50885">
    <property type="entry name" value="HAMP"/>
    <property type="match status" value="1"/>
</dbReference>
<dbReference type="AlphaFoldDB" id="A0A1C4A2R0"/>
<evidence type="ECO:0000256" key="2">
    <source>
        <dbReference type="ARBA" id="ARBA00022475"/>
    </source>
</evidence>
<dbReference type="InterPro" id="IPR051310">
    <property type="entry name" value="MCP_chemotaxis"/>
</dbReference>
<feature type="domain" description="Methyl-accepting transducer" evidence="13">
    <location>
        <begin position="273"/>
        <end position="502"/>
    </location>
</feature>
<dbReference type="Proteomes" id="UP000198975">
    <property type="component" value="Unassembled WGS sequence"/>
</dbReference>
<dbReference type="CDD" id="cd06225">
    <property type="entry name" value="HAMP"/>
    <property type="match status" value="1"/>
</dbReference>
<dbReference type="InterPro" id="IPR003660">
    <property type="entry name" value="HAMP_dom"/>
</dbReference>
<dbReference type="PROSITE" id="PS50111">
    <property type="entry name" value="CHEMOTAXIS_TRANSDUC_2"/>
    <property type="match status" value="1"/>
</dbReference>
<dbReference type="PANTHER" id="PTHR43531">
    <property type="entry name" value="PROTEIN ICFG"/>
    <property type="match status" value="1"/>
</dbReference>
<proteinExistence type="inferred from homology"/>
<keyword evidence="2" id="KW-1003">Cell membrane</keyword>
<dbReference type="InterPro" id="IPR003122">
    <property type="entry name" value="Tar_rcpt_lig-bd"/>
</dbReference>
<dbReference type="EMBL" id="FMAY01000002">
    <property type="protein sequence ID" value="SCB88851.1"/>
    <property type="molecule type" value="Genomic_DNA"/>
</dbReference>
<dbReference type="Pfam" id="PF02203">
    <property type="entry name" value="TarH"/>
    <property type="match status" value="1"/>
</dbReference>
<keyword evidence="6 12" id="KW-0812">Transmembrane</keyword>
<sequence length="554" mass="59622">MLNRIKLVTSLLLVLGLFGLLQLTSGGLFFNALKQDKENFTVLQTIRQQQSTLNASWVALLQTRNTLNRAGIRYMMDQNNIGSGATVSDLMQIASTSLKQAEVNWAAYQALPRDPRQSDEAAAEIKRNYDIYHNALAELIQLLGAGKINDFFDQPTQRYQDGFEKQYVNYLQQNDSLYETAVNASESSYGSAIWIIITVLIVVLAVIVGVWAGIKRALIAPLNHLIDNIRHIAGGDLVQRIEVQGSNEMGVLADSLRHMQSELVRTVSDVRNGANAIYSGASEISVGNNDLSSRTEQQAASLEETAASMEELTATVKQNAENARQASHLALSASETAQKGGKVVDNVVQTMRDIAASSQKIADIISVIDGIAFQTNILALNAAVEAARAGEQGRGFAVVAGEVRNLAQRSAQAAREIKSLIEDSVGRVELGSTLVESAGETMDEIVNAVTRVTDIMGEIASASDEQSRGIDQVGLAVAEMDRVTQQNASLVEESAAAAAALEEQASRLTQAVAVFRIMQEQRKAGAAAFAKAAPVASQPRKVAATDTGDNWETF</sequence>
<evidence type="ECO:0000256" key="1">
    <source>
        <dbReference type="ARBA" id="ARBA00004429"/>
    </source>
</evidence>
<dbReference type="InterPro" id="IPR035440">
    <property type="entry name" value="4HB_MCP_dom_sf"/>
</dbReference>
<dbReference type="Pfam" id="PF00015">
    <property type="entry name" value="MCPsignal"/>
    <property type="match status" value="1"/>
</dbReference>
<dbReference type="NCBIfam" id="NF011615">
    <property type="entry name" value="PRK15041.1"/>
    <property type="match status" value="1"/>
</dbReference>
<dbReference type="CDD" id="cd11386">
    <property type="entry name" value="MCP_signal"/>
    <property type="match status" value="1"/>
</dbReference>
<dbReference type="FunFam" id="1.10.287.950:FF:000001">
    <property type="entry name" value="Methyl-accepting chemotaxis sensory transducer"/>
    <property type="match status" value="1"/>
</dbReference>
<evidence type="ECO:0000259" key="13">
    <source>
        <dbReference type="PROSITE" id="PS50111"/>
    </source>
</evidence>
<evidence type="ECO:0000259" key="14">
    <source>
        <dbReference type="PROSITE" id="PS50885"/>
    </source>
</evidence>
<protein>
    <submittedName>
        <fullName evidence="15">Methyl-accepting chemotaxis sensory transducer with TarH sensor</fullName>
    </submittedName>
</protein>
<evidence type="ECO:0000313" key="16">
    <source>
        <dbReference type="Proteomes" id="UP000198975"/>
    </source>
</evidence>
<keyword evidence="8 12" id="KW-0472">Membrane</keyword>
<dbReference type="RefSeq" id="WP_088237342.1">
    <property type="nucleotide sequence ID" value="NZ_FMAY01000002.1"/>
</dbReference>
<keyword evidence="4" id="KW-0145">Chemotaxis</keyword>
<dbReference type="GO" id="GO:0004888">
    <property type="term" value="F:transmembrane signaling receptor activity"/>
    <property type="evidence" value="ECO:0007669"/>
    <property type="project" value="InterPro"/>
</dbReference>
<evidence type="ECO:0000256" key="4">
    <source>
        <dbReference type="ARBA" id="ARBA00022500"/>
    </source>
</evidence>
<evidence type="ECO:0000256" key="3">
    <source>
        <dbReference type="ARBA" id="ARBA00022481"/>
    </source>
</evidence>
<dbReference type="CDD" id="cd19407">
    <property type="entry name" value="Tar_Tsr_sensor"/>
    <property type="match status" value="1"/>
</dbReference>
<dbReference type="SUPFAM" id="SSF47170">
    <property type="entry name" value="Aspartate receptor, ligand-binding domain"/>
    <property type="match status" value="1"/>
</dbReference>
<reference evidence="16" key="1">
    <citation type="submission" date="2016-08" db="EMBL/GenBank/DDBJ databases">
        <authorList>
            <person name="Varghese N."/>
            <person name="Submissions Spin"/>
        </authorList>
    </citation>
    <scope>NUCLEOTIDE SEQUENCE [LARGE SCALE GENOMIC DNA]</scope>
    <source>
        <strain evidence="16">REICA_082</strain>
    </source>
</reference>
<dbReference type="SUPFAM" id="SSF58104">
    <property type="entry name" value="Methyl-accepting chemotaxis protein (MCP) signaling domain"/>
    <property type="match status" value="1"/>
</dbReference>
<dbReference type="OrthoDB" id="9765776at2"/>
<dbReference type="PANTHER" id="PTHR43531:SF14">
    <property type="entry name" value="METHYL-ACCEPTING CHEMOTAXIS PROTEIN I-RELATED"/>
    <property type="match status" value="1"/>
</dbReference>
<dbReference type="SMART" id="SM00283">
    <property type="entry name" value="MA"/>
    <property type="match status" value="1"/>
</dbReference>
<feature type="transmembrane region" description="Helical" evidence="12">
    <location>
        <begin position="192"/>
        <end position="214"/>
    </location>
</feature>
<comment type="subcellular location">
    <subcellularLocation>
        <location evidence="1">Cell inner membrane</location>
        <topology evidence="1">Multi-pass membrane protein</topology>
    </subcellularLocation>
</comment>
<dbReference type="Gene3D" id="1.20.120.30">
    <property type="entry name" value="Aspartate receptor, ligand-binding domain"/>
    <property type="match status" value="1"/>
</dbReference>
<accession>A0A1C4A2R0</accession>
<feature type="domain" description="HAMP" evidence="14">
    <location>
        <begin position="216"/>
        <end position="268"/>
    </location>
</feature>
<evidence type="ECO:0000256" key="10">
    <source>
        <dbReference type="ARBA" id="ARBA00029447"/>
    </source>
</evidence>
<dbReference type="InterPro" id="IPR004089">
    <property type="entry name" value="MCPsignal_dom"/>
</dbReference>
<evidence type="ECO:0000256" key="9">
    <source>
        <dbReference type="ARBA" id="ARBA00023224"/>
    </source>
</evidence>
<evidence type="ECO:0000256" key="7">
    <source>
        <dbReference type="ARBA" id="ARBA00022989"/>
    </source>
</evidence>
<dbReference type="Gene3D" id="1.10.287.950">
    <property type="entry name" value="Methyl-accepting chemotaxis protein"/>
    <property type="match status" value="1"/>
</dbReference>
<organism evidence="15 16">
    <name type="scientific">Kosakonia oryzendophytica</name>
    <dbReference type="NCBI Taxonomy" id="1005665"/>
    <lineage>
        <taxon>Bacteria</taxon>
        <taxon>Pseudomonadati</taxon>
        <taxon>Pseudomonadota</taxon>
        <taxon>Gammaproteobacteria</taxon>
        <taxon>Enterobacterales</taxon>
        <taxon>Enterobacteriaceae</taxon>
        <taxon>Kosakonia</taxon>
    </lineage>
</organism>